<gene>
    <name evidence="1" type="ORF">HCN51_44670</name>
</gene>
<accession>A0ABX1BFC8</accession>
<name>A0ABX1BFC8_9ACTN</name>
<dbReference type="EMBL" id="JAATEP010000049">
    <property type="protein sequence ID" value="NJP96450.1"/>
    <property type="molecule type" value="Genomic_DNA"/>
</dbReference>
<dbReference type="RefSeq" id="WP_168018045.1">
    <property type="nucleotide sequence ID" value="NZ_JAATEP010000049.1"/>
</dbReference>
<proteinExistence type="predicted"/>
<sequence>MRGGQDLSTFALEVLRAEGQEEVEVLLPETAVVAGAPRRVLLLSAHVEIARATLRSLRSAIRDALDIHERHQLSSAEEADFAVLVDSLRRILEGLFKQPLALLGEEREEATTLTVKQTVNQVRGTLTGIRAPWARGLAGGVEQKIKVIEHGGSVVGIDLTP</sequence>
<keyword evidence="2" id="KW-1185">Reference proteome</keyword>
<dbReference type="Proteomes" id="UP000696294">
    <property type="component" value="Unassembled WGS sequence"/>
</dbReference>
<comment type="caution">
    <text evidence="1">The sequence shown here is derived from an EMBL/GenBank/DDBJ whole genome shotgun (WGS) entry which is preliminary data.</text>
</comment>
<evidence type="ECO:0000313" key="2">
    <source>
        <dbReference type="Proteomes" id="UP000696294"/>
    </source>
</evidence>
<evidence type="ECO:0000313" key="1">
    <source>
        <dbReference type="EMBL" id="NJP96450.1"/>
    </source>
</evidence>
<protein>
    <submittedName>
        <fullName evidence="1">Uncharacterized protein</fullName>
    </submittedName>
</protein>
<reference evidence="1 2" key="1">
    <citation type="submission" date="2020-03" db="EMBL/GenBank/DDBJ databases">
        <title>WGS of actinomycetes isolated from Thailand.</title>
        <authorList>
            <person name="Thawai C."/>
        </authorList>
    </citation>
    <scope>NUCLEOTIDE SEQUENCE [LARGE SCALE GENOMIC DNA]</scope>
    <source>
        <strain evidence="1 2">FMUSA5-5</strain>
    </source>
</reference>
<organism evidence="1 2">
    <name type="scientific">Nonomuraea composti</name>
    <dbReference type="NCBI Taxonomy" id="2720023"/>
    <lineage>
        <taxon>Bacteria</taxon>
        <taxon>Bacillati</taxon>
        <taxon>Actinomycetota</taxon>
        <taxon>Actinomycetes</taxon>
        <taxon>Streptosporangiales</taxon>
        <taxon>Streptosporangiaceae</taxon>
        <taxon>Nonomuraea</taxon>
    </lineage>
</organism>